<gene>
    <name evidence="1" type="ORF">A3Q56_03326</name>
</gene>
<organism evidence="1 2">
    <name type="scientific">Intoshia linei</name>
    <dbReference type="NCBI Taxonomy" id="1819745"/>
    <lineage>
        <taxon>Eukaryota</taxon>
        <taxon>Metazoa</taxon>
        <taxon>Spiralia</taxon>
        <taxon>Lophotrochozoa</taxon>
        <taxon>Mesozoa</taxon>
        <taxon>Orthonectida</taxon>
        <taxon>Rhopaluridae</taxon>
        <taxon>Intoshia</taxon>
    </lineage>
</organism>
<keyword evidence="2" id="KW-1185">Reference proteome</keyword>
<protein>
    <submittedName>
        <fullName evidence="1">Uncharacterized protein</fullName>
    </submittedName>
</protein>
<dbReference type="AlphaFoldDB" id="A0A177B3Z8"/>
<name>A0A177B3Z8_9BILA</name>
<reference evidence="1 2" key="1">
    <citation type="submission" date="2016-04" db="EMBL/GenBank/DDBJ databases">
        <title>The genome of Intoshia linei affirms orthonectids as highly simplified spiralians.</title>
        <authorList>
            <person name="Mikhailov K.V."/>
            <person name="Slusarev G.S."/>
            <person name="Nikitin M.A."/>
            <person name="Logacheva M.D."/>
            <person name="Penin A."/>
            <person name="Aleoshin V."/>
            <person name="Panchin Y.V."/>
        </authorList>
    </citation>
    <scope>NUCLEOTIDE SEQUENCE [LARGE SCALE GENOMIC DNA]</scope>
    <source>
        <strain evidence="1">Intl2013</strain>
        <tissue evidence="1">Whole animal</tissue>
    </source>
</reference>
<proteinExistence type="predicted"/>
<evidence type="ECO:0000313" key="2">
    <source>
        <dbReference type="Proteomes" id="UP000078046"/>
    </source>
</evidence>
<sequence>MKQNEKLTIFYNINAVFYTNSTELTRVDNFDIYYIDICSYNLDYFYVRGNDTLYVYNMITGERNLLAKHFTQHYSWSTVSIVGINNKKYILTKPELMKQMNFKDSENSIILHNHETKINGIQILHNRISIKVRIPKKNQQNNKLKDLYYVSDRSLKNFKRIDKYDKKTLNVRFISYEHQTILFGVDNNCKMFLSYDYDYRDMGLHIIKKLYYDATFIILFSFDELRNMVVPFRDDLTINTLYIKSKKCKKTDMKYTTHCNHGYTYLVPSKELSSNTTCYLHKVDLVPTRNSNCQGISNDYTCAFGYVKTNSTRLCERSFPRQSKC</sequence>
<comment type="caution">
    <text evidence="1">The sequence shown here is derived from an EMBL/GenBank/DDBJ whole genome shotgun (WGS) entry which is preliminary data.</text>
</comment>
<dbReference type="EMBL" id="LWCA01000360">
    <property type="protein sequence ID" value="OAF68946.1"/>
    <property type="molecule type" value="Genomic_DNA"/>
</dbReference>
<accession>A0A177B3Z8</accession>
<evidence type="ECO:0000313" key="1">
    <source>
        <dbReference type="EMBL" id="OAF68946.1"/>
    </source>
</evidence>
<dbReference type="Proteomes" id="UP000078046">
    <property type="component" value="Unassembled WGS sequence"/>
</dbReference>